<comment type="function">
    <text evidence="14">Catalyzes the dephosphorylation of undecaprenyl diphosphate (UPP). Confers resistance to bacitracin.</text>
</comment>
<evidence type="ECO:0000256" key="5">
    <source>
        <dbReference type="ARBA" id="ARBA00022475"/>
    </source>
</evidence>
<dbReference type="NCBIfam" id="TIGR00753">
    <property type="entry name" value="undec_PP_bacA"/>
    <property type="match status" value="1"/>
</dbReference>
<dbReference type="GO" id="GO:0008360">
    <property type="term" value="P:regulation of cell shape"/>
    <property type="evidence" value="ECO:0007669"/>
    <property type="project" value="UniProtKB-KW"/>
</dbReference>
<evidence type="ECO:0000256" key="2">
    <source>
        <dbReference type="ARBA" id="ARBA00010621"/>
    </source>
</evidence>
<sequence>MNIFIAAILGAVQGLTEFLPVSSTGHLIVAEKWLGVSQERFGLTFDAALHLGTLTAVVLYFWGDIAKLISFDRGVTRLWMLVVVGIVPAGIFGVLFEDAVATVFRSPWAVILGLMGGSIAFVLAEKVGKRARELSSGNTRDALIIGLAQVFSFIPGVSRSGITIAAGLGLGFRRENAARFSFLMAIPLFAAAGLKRLTGIELAALGANDLLFFMIGTIAAAVSGYLVIAFLMRYLAQHSLFPFVWYRFLFAGLIFLFLNK</sequence>
<feature type="transmembrane region" description="Helical" evidence="14">
    <location>
        <begin position="210"/>
        <end position="234"/>
    </location>
</feature>
<feature type="transmembrane region" description="Helical" evidence="14">
    <location>
        <begin position="108"/>
        <end position="124"/>
    </location>
</feature>
<evidence type="ECO:0000256" key="11">
    <source>
        <dbReference type="ARBA" id="ARBA00032707"/>
    </source>
</evidence>
<protein>
    <recommendedName>
        <fullName evidence="4 14">Undecaprenyl-diphosphatase</fullName>
        <ecNumber evidence="3 14">3.6.1.27</ecNumber>
    </recommendedName>
    <alternativeName>
        <fullName evidence="12 14">Bacitracin resistance protein</fullName>
    </alternativeName>
    <alternativeName>
        <fullName evidence="11 14">Undecaprenyl pyrophosphate phosphatase</fullName>
    </alternativeName>
</protein>
<feature type="transmembrane region" description="Helical" evidence="14">
    <location>
        <begin position="47"/>
        <end position="66"/>
    </location>
</feature>
<dbReference type="InterPro" id="IPR003824">
    <property type="entry name" value="UppP"/>
</dbReference>
<feature type="transmembrane region" description="Helical" evidence="14">
    <location>
        <begin position="78"/>
        <end position="96"/>
    </location>
</feature>
<dbReference type="PANTHER" id="PTHR30622">
    <property type="entry name" value="UNDECAPRENYL-DIPHOSPHATASE"/>
    <property type="match status" value="1"/>
</dbReference>
<dbReference type="GO" id="GO:0005886">
    <property type="term" value="C:plasma membrane"/>
    <property type="evidence" value="ECO:0007669"/>
    <property type="project" value="UniProtKB-SubCell"/>
</dbReference>
<dbReference type="PANTHER" id="PTHR30622:SF4">
    <property type="entry name" value="UNDECAPRENYL-DIPHOSPHATASE"/>
    <property type="match status" value="1"/>
</dbReference>
<comment type="catalytic activity">
    <reaction evidence="13 14">
        <text>di-trans,octa-cis-undecaprenyl diphosphate + H2O = di-trans,octa-cis-undecaprenyl phosphate + phosphate + H(+)</text>
        <dbReference type="Rhea" id="RHEA:28094"/>
        <dbReference type="ChEBI" id="CHEBI:15377"/>
        <dbReference type="ChEBI" id="CHEBI:15378"/>
        <dbReference type="ChEBI" id="CHEBI:43474"/>
        <dbReference type="ChEBI" id="CHEBI:58405"/>
        <dbReference type="ChEBI" id="CHEBI:60392"/>
        <dbReference type="EC" id="3.6.1.27"/>
    </reaction>
</comment>
<dbReference type="GO" id="GO:0071555">
    <property type="term" value="P:cell wall organization"/>
    <property type="evidence" value="ECO:0007669"/>
    <property type="project" value="UniProtKB-KW"/>
</dbReference>
<evidence type="ECO:0000256" key="13">
    <source>
        <dbReference type="ARBA" id="ARBA00047594"/>
    </source>
</evidence>
<feature type="transmembrane region" description="Helical" evidence="14">
    <location>
        <begin position="144"/>
        <end position="168"/>
    </location>
</feature>
<keyword evidence="14" id="KW-0961">Cell wall biogenesis/degradation</keyword>
<dbReference type="EC" id="3.6.1.27" evidence="3 14"/>
<evidence type="ECO:0000256" key="7">
    <source>
        <dbReference type="ARBA" id="ARBA00022801"/>
    </source>
</evidence>
<dbReference type="EMBL" id="MHSS01000014">
    <property type="protein sequence ID" value="OHA47763.1"/>
    <property type="molecule type" value="Genomic_DNA"/>
</dbReference>
<keyword evidence="14" id="KW-0133">Cell shape</keyword>
<reference evidence="15 16" key="1">
    <citation type="journal article" date="2016" name="Nat. Commun.">
        <title>Thousands of microbial genomes shed light on interconnected biogeochemical processes in an aquifer system.</title>
        <authorList>
            <person name="Anantharaman K."/>
            <person name="Brown C.T."/>
            <person name="Hug L.A."/>
            <person name="Sharon I."/>
            <person name="Castelle C.J."/>
            <person name="Probst A.J."/>
            <person name="Thomas B.C."/>
            <person name="Singh A."/>
            <person name="Wilkins M.J."/>
            <person name="Karaoz U."/>
            <person name="Brodie E.L."/>
            <person name="Williams K.H."/>
            <person name="Hubbard S.S."/>
            <person name="Banfield J.F."/>
        </authorList>
    </citation>
    <scope>NUCLEOTIDE SEQUENCE [LARGE SCALE GENOMIC DNA]</scope>
</reference>
<evidence type="ECO:0000256" key="9">
    <source>
        <dbReference type="ARBA" id="ARBA00023136"/>
    </source>
</evidence>
<keyword evidence="5 14" id="KW-1003">Cell membrane</keyword>
<evidence type="ECO:0000256" key="14">
    <source>
        <dbReference type="HAMAP-Rule" id="MF_01006"/>
    </source>
</evidence>
<dbReference type="GO" id="GO:0046677">
    <property type="term" value="P:response to antibiotic"/>
    <property type="evidence" value="ECO:0007669"/>
    <property type="project" value="UniProtKB-UniRule"/>
</dbReference>
<evidence type="ECO:0000256" key="6">
    <source>
        <dbReference type="ARBA" id="ARBA00022692"/>
    </source>
</evidence>
<keyword evidence="7 14" id="KW-0378">Hydrolase</keyword>
<comment type="caution">
    <text evidence="15">The sequence shown here is derived from an EMBL/GenBank/DDBJ whole genome shotgun (WGS) entry which is preliminary data.</text>
</comment>
<evidence type="ECO:0000256" key="3">
    <source>
        <dbReference type="ARBA" id="ARBA00012374"/>
    </source>
</evidence>
<dbReference type="STRING" id="1802362.A2806_01395"/>
<feature type="transmembrane region" description="Helical" evidence="14">
    <location>
        <begin position="180"/>
        <end position="198"/>
    </location>
</feature>
<evidence type="ECO:0000256" key="8">
    <source>
        <dbReference type="ARBA" id="ARBA00022989"/>
    </source>
</evidence>
<dbReference type="HAMAP" id="MF_01006">
    <property type="entry name" value="Undec_diphosphatase"/>
    <property type="match status" value="1"/>
</dbReference>
<keyword evidence="10 14" id="KW-0046">Antibiotic resistance</keyword>
<organism evidence="15 16">
    <name type="scientific">Candidatus Terrybacteria bacterium RIFCSPHIGHO2_01_FULL_48_17</name>
    <dbReference type="NCBI Taxonomy" id="1802362"/>
    <lineage>
        <taxon>Bacteria</taxon>
        <taxon>Candidatus Terryibacteriota</taxon>
    </lineage>
</organism>
<evidence type="ECO:0000313" key="15">
    <source>
        <dbReference type="EMBL" id="OHA47763.1"/>
    </source>
</evidence>
<proteinExistence type="inferred from homology"/>
<keyword evidence="14" id="KW-0573">Peptidoglycan synthesis</keyword>
<evidence type="ECO:0000256" key="12">
    <source>
        <dbReference type="ARBA" id="ARBA00032932"/>
    </source>
</evidence>
<evidence type="ECO:0000256" key="10">
    <source>
        <dbReference type="ARBA" id="ARBA00023251"/>
    </source>
</evidence>
<keyword evidence="8 14" id="KW-1133">Transmembrane helix</keyword>
<gene>
    <name evidence="14" type="primary">uppP</name>
    <name evidence="15" type="ORF">A2806_01395</name>
</gene>
<keyword evidence="6 14" id="KW-0812">Transmembrane</keyword>
<dbReference type="Proteomes" id="UP000177629">
    <property type="component" value="Unassembled WGS sequence"/>
</dbReference>
<comment type="similarity">
    <text evidence="2 14">Belongs to the UppP family.</text>
</comment>
<evidence type="ECO:0000256" key="4">
    <source>
        <dbReference type="ARBA" id="ARBA00021581"/>
    </source>
</evidence>
<feature type="transmembrane region" description="Helical" evidence="14">
    <location>
        <begin position="240"/>
        <end position="258"/>
    </location>
</feature>
<dbReference type="GO" id="GO:0050380">
    <property type="term" value="F:undecaprenyl-diphosphatase activity"/>
    <property type="evidence" value="ECO:0007669"/>
    <property type="project" value="UniProtKB-UniRule"/>
</dbReference>
<dbReference type="Pfam" id="PF02673">
    <property type="entry name" value="BacA"/>
    <property type="match status" value="1"/>
</dbReference>
<name>A0A1G2PHL8_9BACT</name>
<accession>A0A1G2PHL8</accession>
<evidence type="ECO:0000256" key="1">
    <source>
        <dbReference type="ARBA" id="ARBA00004651"/>
    </source>
</evidence>
<comment type="subcellular location">
    <subcellularLocation>
        <location evidence="1 14">Cell membrane</location>
        <topology evidence="1 14">Multi-pass membrane protein</topology>
    </subcellularLocation>
</comment>
<dbReference type="GO" id="GO:0009252">
    <property type="term" value="P:peptidoglycan biosynthetic process"/>
    <property type="evidence" value="ECO:0007669"/>
    <property type="project" value="UniProtKB-KW"/>
</dbReference>
<comment type="miscellaneous">
    <text evidence="14">Bacitracin is thought to be involved in the inhibition of peptidoglycan synthesis by sequestering undecaprenyl diphosphate, thereby reducing the pool of lipid carrier available.</text>
</comment>
<evidence type="ECO:0000313" key="16">
    <source>
        <dbReference type="Proteomes" id="UP000177629"/>
    </source>
</evidence>
<dbReference type="AlphaFoldDB" id="A0A1G2PHL8"/>
<keyword evidence="9 14" id="KW-0472">Membrane</keyword>